<dbReference type="RefSeq" id="WP_083920002.1">
    <property type="nucleotide sequence ID" value="NZ_CP022753.1"/>
</dbReference>
<dbReference type="GO" id="GO:0016787">
    <property type="term" value="F:hydrolase activity"/>
    <property type="evidence" value="ECO:0007669"/>
    <property type="project" value="UniProtKB-KW"/>
</dbReference>
<dbReference type="InterPro" id="IPR022907">
    <property type="entry name" value="VapC_family"/>
</dbReference>
<dbReference type="InterPro" id="IPR002716">
    <property type="entry name" value="PIN_dom"/>
</dbReference>
<comment type="similarity">
    <text evidence="6">Belongs to the PINc/VapC protein family.</text>
</comment>
<evidence type="ECO:0000313" key="9">
    <source>
        <dbReference type="Proteomes" id="UP000215005"/>
    </source>
</evidence>
<organism evidence="8 9">
    <name type="scientific">Nocardiopsis gilva YIM 90087</name>
    <dbReference type="NCBI Taxonomy" id="1235441"/>
    <lineage>
        <taxon>Bacteria</taxon>
        <taxon>Bacillati</taxon>
        <taxon>Actinomycetota</taxon>
        <taxon>Actinomycetes</taxon>
        <taxon>Streptosporangiales</taxon>
        <taxon>Nocardiopsidaceae</taxon>
        <taxon>Nocardiopsis</taxon>
    </lineage>
</organism>
<comment type="cofactor">
    <cofactor evidence="6">
        <name>Mg(2+)</name>
        <dbReference type="ChEBI" id="CHEBI:18420"/>
    </cofactor>
</comment>
<evidence type="ECO:0000256" key="4">
    <source>
        <dbReference type="ARBA" id="ARBA00022801"/>
    </source>
</evidence>
<keyword evidence="3 6" id="KW-0479">Metal-binding</keyword>
<dbReference type="Proteomes" id="UP000215005">
    <property type="component" value="Chromosome"/>
</dbReference>
<sequence>MAPRWISLHAPRTSSGRRSARTMLIVDTGPLVAYLHRKDPEHVRRVDLLESHEGQLMVTPYVLTEACYLVAKYIGAQAEINLVEAVAAGDLTQVIPDQDDLARIAELMHCYQGFPLGLADASVISLAERCNAAAVATLDHRHFHAVKPRHVPSLKLLP</sequence>
<dbReference type="InterPro" id="IPR029060">
    <property type="entry name" value="PIN-like_dom_sf"/>
</dbReference>
<evidence type="ECO:0000259" key="7">
    <source>
        <dbReference type="Pfam" id="PF01850"/>
    </source>
</evidence>
<evidence type="ECO:0000313" key="8">
    <source>
        <dbReference type="EMBL" id="ASU82242.1"/>
    </source>
</evidence>
<dbReference type="GO" id="GO:0004540">
    <property type="term" value="F:RNA nuclease activity"/>
    <property type="evidence" value="ECO:0007669"/>
    <property type="project" value="InterPro"/>
</dbReference>
<dbReference type="KEGG" id="ngv:CDO52_05080"/>
<evidence type="ECO:0000256" key="2">
    <source>
        <dbReference type="ARBA" id="ARBA00022722"/>
    </source>
</evidence>
<accession>A0A223S275</accession>
<evidence type="ECO:0000256" key="1">
    <source>
        <dbReference type="ARBA" id="ARBA00022649"/>
    </source>
</evidence>
<keyword evidence="9" id="KW-1185">Reference proteome</keyword>
<dbReference type="Gene3D" id="3.40.50.1010">
    <property type="entry name" value="5'-nuclease"/>
    <property type="match status" value="1"/>
</dbReference>
<comment type="function">
    <text evidence="6">Toxic component of a toxin-antitoxin (TA) system. An RNase.</text>
</comment>
<dbReference type="GO" id="GO:0000287">
    <property type="term" value="F:magnesium ion binding"/>
    <property type="evidence" value="ECO:0007669"/>
    <property type="project" value="UniProtKB-UniRule"/>
</dbReference>
<keyword evidence="6" id="KW-0800">Toxin</keyword>
<keyword evidence="1 6" id="KW-1277">Toxin-antitoxin system</keyword>
<evidence type="ECO:0000256" key="5">
    <source>
        <dbReference type="ARBA" id="ARBA00022842"/>
    </source>
</evidence>
<reference evidence="8 9" key="1">
    <citation type="submission" date="2017-08" db="EMBL/GenBank/DDBJ databases">
        <title>The complete genome sequence of Nocardiopsis gilva YIM 90087.</title>
        <authorList>
            <person name="Yin M."/>
            <person name="Tang S."/>
        </authorList>
    </citation>
    <scope>NUCLEOTIDE SEQUENCE [LARGE SCALE GENOMIC DNA]</scope>
    <source>
        <strain evidence="8 9">YIM 90087</strain>
    </source>
</reference>
<feature type="binding site" evidence="6">
    <location>
        <position position="27"/>
    </location>
    <ligand>
        <name>Mg(2+)</name>
        <dbReference type="ChEBI" id="CHEBI:18420"/>
    </ligand>
</feature>
<dbReference type="Pfam" id="PF01850">
    <property type="entry name" value="PIN"/>
    <property type="match status" value="1"/>
</dbReference>
<dbReference type="GO" id="GO:0090729">
    <property type="term" value="F:toxin activity"/>
    <property type="evidence" value="ECO:0007669"/>
    <property type="project" value="UniProtKB-KW"/>
</dbReference>
<evidence type="ECO:0000256" key="3">
    <source>
        <dbReference type="ARBA" id="ARBA00022723"/>
    </source>
</evidence>
<keyword evidence="5 6" id="KW-0460">Magnesium</keyword>
<dbReference type="AlphaFoldDB" id="A0A223S275"/>
<keyword evidence="4 6" id="KW-0378">Hydrolase</keyword>
<name>A0A223S275_9ACTN</name>
<dbReference type="HAMAP" id="MF_00265">
    <property type="entry name" value="VapC_Nob1"/>
    <property type="match status" value="1"/>
</dbReference>
<keyword evidence="2 6" id="KW-0540">Nuclease</keyword>
<protein>
    <recommendedName>
        <fullName evidence="6">Ribonuclease VapC</fullName>
        <shortName evidence="6">RNase VapC</shortName>
        <ecNumber evidence="6">3.1.-.-</ecNumber>
    </recommendedName>
    <alternativeName>
        <fullName evidence="6">Toxin VapC</fullName>
    </alternativeName>
</protein>
<gene>
    <name evidence="6" type="primary">vapC</name>
    <name evidence="8" type="ORF">CDO52_05080</name>
</gene>
<dbReference type="SUPFAM" id="SSF88723">
    <property type="entry name" value="PIN domain-like"/>
    <property type="match status" value="1"/>
</dbReference>
<evidence type="ECO:0000256" key="6">
    <source>
        <dbReference type="HAMAP-Rule" id="MF_00265"/>
    </source>
</evidence>
<dbReference type="EMBL" id="CP022753">
    <property type="protein sequence ID" value="ASU82242.1"/>
    <property type="molecule type" value="Genomic_DNA"/>
</dbReference>
<feature type="binding site" evidence="6">
    <location>
        <position position="120"/>
    </location>
    <ligand>
        <name>Mg(2+)</name>
        <dbReference type="ChEBI" id="CHEBI:18420"/>
    </ligand>
</feature>
<dbReference type="EC" id="3.1.-.-" evidence="6"/>
<proteinExistence type="inferred from homology"/>
<feature type="domain" description="PIN" evidence="7">
    <location>
        <begin position="25"/>
        <end position="145"/>
    </location>
</feature>